<dbReference type="AlphaFoldDB" id="A0A2K4MJ17"/>
<protein>
    <recommendedName>
        <fullName evidence="3">SnoaL-like domain-containing protein</fullName>
    </recommendedName>
</protein>
<evidence type="ECO:0000313" key="1">
    <source>
        <dbReference type="EMBL" id="POA97058.1"/>
    </source>
</evidence>
<dbReference type="InterPro" id="IPR032710">
    <property type="entry name" value="NTF2-like_dom_sf"/>
</dbReference>
<organism evidence="1 2">
    <name type="scientific">Chromobacterium sinusclupearum</name>
    <dbReference type="NCBI Taxonomy" id="2077146"/>
    <lineage>
        <taxon>Bacteria</taxon>
        <taxon>Pseudomonadati</taxon>
        <taxon>Pseudomonadota</taxon>
        <taxon>Betaproteobacteria</taxon>
        <taxon>Neisseriales</taxon>
        <taxon>Chromobacteriaceae</taxon>
        <taxon>Chromobacterium</taxon>
    </lineage>
</organism>
<comment type="caution">
    <text evidence="1">The sequence shown here is derived from an EMBL/GenBank/DDBJ whole genome shotgun (WGS) entry which is preliminary data.</text>
</comment>
<dbReference type="RefSeq" id="WP_103321668.1">
    <property type="nucleotide sequence ID" value="NZ_PPTF01000085.1"/>
</dbReference>
<evidence type="ECO:0008006" key="3">
    <source>
        <dbReference type="Google" id="ProtNLM"/>
    </source>
</evidence>
<reference evidence="1 2" key="1">
    <citation type="submission" date="2018-01" db="EMBL/GenBank/DDBJ databases">
        <title>Genomic Sequence of Chromobacterium MWU13-2610 from wild cranberry bogs within the Cape Cod National Seashore.</title>
        <authorList>
            <person name="O'Hara-Hanley K."/>
            <person name="Soby S."/>
            <person name="Harrison A."/>
        </authorList>
    </citation>
    <scope>NUCLEOTIDE SEQUENCE [LARGE SCALE GENOMIC DNA]</scope>
    <source>
        <strain evidence="1 2">MWU13-2610</strain>
    </source>
</reference>
<dbReference type="EMBL" id="PPTF01000085">
    <property type="protein sequence ID" value="POA97058.1"/>
    <property type="molecule type" value="Genomic_DNA"/>
</dbReference>
<dbReference type="SUPFAM" id="SSF54427">
    <property type="entry name" value="NTF2-like"/>
    <property type="match status" value="1"/>
</dbReference>
<name>A0A2K4MJ17_9NEIS</name>
<proteinExistence type="predicted"/>
<sequence>MSLEAFFKHYRNSYSRLDAAGIASHFTVPFTAIHQGELTGWQDMPSLLDTTAALLEWYRSQGFESASHRLVNVMAMGPGVATALVAWTVQRTQGRPPWRYHTGYHLKQVNGVWKIYGLVQYDTEPEQQTLATKAPSPAHSAG</sequence>
<keyword evidence="2" id="KW-1185">Reference proteome</keyword>
<dbReference type="Gene3D" id="3.10.450.50">
    <property type="match status" value="1"/>
</dbReference>
<evidence type="ECO:0000313" key="2">
    <source>
        <dbReference type="Proteomes" id="UP000236416"/>
    </source>
</evidence>
<accession>A0A2K4MJ17</accession>
<dbReference type="Proteomes" id="UP000236416">
    <property type="component" value="Unassembled WGS sequence"/>
</dbReference>
<gene>
    <name evidence="1" type="ORF">C2134_19085</name>
</gene>